<keyword evidence="5 7" id="KW-0456">Lyase</keyword>
<dbReference type="PANTHER" id="PTHR30518:SF2">
    <property type="entry name" value="ENDOLYTIC MUREIN TRANSGLYCOSYLASE"/>
    <property type="match status" value="1"/>
</dbReference>
<dbReference type="PANTHER" id="PTHR30518">
    <property type="entry name" value="ENDOLYTIC MUREIN TRANSGLYCOSYLASE"/>
    <property type="match status" value="1"/>
</dbReference>
<dbReference type="GO" id="GO:0071555">
    <property type="term" value="P:cell wall organization"/>
    <property type="evidence" value="ECO:0007669"/>
    <property type="project" value="UniProtKB-KW"/>
</dbReference>
<evidence type="ECO:0000256" key="7">
    <source>
        <dbReference type="HAMAP-Rule" id="MF_02065"/>
    </source>
</evidence>
<keyword evidence="2 7" id="KW-0812">Transmembrane</keyword>
<comment type="subcellular location">
    <subcellularLocation>
        <location evidence="7">Cell inner membrane</location>
        <topology evidence="7">Single-pass membrane protein</topology>
    </subcellularLocation>
</comment>
<dbReference type="EC" id="4.2.2.29" evidence="7"/>
<accession>A0A432YJU3</accession>
<dbReference type="GO" id="GO:0008932">
    <property type="term" value="F:lytic endotransglycosylase activity"/>
    <property type="evidence" value="ECO:0007669"/>
    <property type="project" value="UniProtKB-UniRule"/>
</dbReference>
<dbReference type="HAMAP" id="MF_02065">
    <property type="entry name" value="MltG"/>
    <property type="match status" value="1"/>
</dbReference>
<evidence type="ECO:0000256" key="4">
    <source>
        <dbReference type="ARBA" id="ARBA00023136"/>
    </source>
</evidence>
<sequence length="368" mass="41672">MQYCVRAASDRPNWLASITAARITRGCEHVVFKRFIQIFVGFTVIAAAAIVAGLGYSYQQLQQPLDLEQPILFEVKRGMHARTILEQLNTQGADIRVTPVYVASRLFDIPQRLQAGVYEIHPSDNVANVWRKLRQGEQYLFQVTLVEGRTFAEWLSILGQADRLIINDHGADLATVIERLNERLGTTHTSFEGLLYPDSYKYTSGTKAIDILVKAYQRMQSELTEIWAQRSGDLPYEKPYELLIMASIIEKETGIGGERGKVSSVFINRLRKGMRLQSDPTTIYGIENFDGNLTRVHLRELTPFNTYRIDGLPPTPIAMPSRESLIAAAHPEQTDYYYFVADGSGGHVFSKTLVEHNRAVNRYQRNQG</sequence>
<evidence type="ECO:0000256" key="3">
    <source>
        <dbReference type="ARBA" id="ARBA00022989"/>
    </source>
</evidence>
<dbReference type="FunFam" id="3.30.160.60:FF:000242">
    <property type="entry name" value="Endolytic murein transglycosylase"/>
    <property type="match status" value="1"/>
</dbReference>
<protein>
    <recommendedName>
        <fullName evidence="7">Endolytic murein transglycosylase</fullName>
        <ecNumber evidence="7">4.2.2.29</ecNumber>
    </recommendedName>
    <alternativeName>
        <fullName evidence="7">Peptidoglycan lytic transglycosylase</fullName>
    </alternativeName>
    <alternativeName>
        <fullName evidence="7">Peptidoglycan polymerization terminase</fullName>
    </alternativeName>
</protein>
<dbReference type="Gene3D" id="3.30.1490.480">
    <property type="entry name" value="Endolytic murein transglycosylase"/>
    <property type="match status" value="1"/>
</dbReference>
<evidence type="ECO:0000313" key="8">
    <source>
        <dbReference type="EMBL" id="RUO61247.1"/>
    </source>
</evidence>
<dbReference type="GO" id="GO:0005886">
    <property type="term" value="C:plasma membrane"/>
    <property type="evidence" value="ECO:0007669"/>
    <property type="project" value="UniProtKB-SubCell"/>
</dbReference>
<dbReference type="CDD" id="cd08010">
    <property type="entry name" value="MltG_like"/>
    <property type="match status" value="1"/>
</dbReference>
<evidence type="ECO:0000256" key="5">
    <source>
        <dbReference type="ARBA" id="ARBA00023239"/>
    </source>
</evidence>
<feature type="site" description="Important for catalytic activity" evidence="7">
    <location>
        <position position="252"/>
    </location>
</feature>
<evidence type="ECO:0000256" key="1">
    <source>
        <dbReference type="ARBA" id="ARBA00022475"/>
    </source>
</evidence>
<dbReference type="Gene3D" id="3.30.160.60">
    <property type="entry name" value="Classic Zinc Finger"/>
    <property type="match status" value="1"/>
</dbReference>
<dbReference type="Pfam" id="PF02618">
    <property type="entry name" value="YceG"/>
    <property type="match status" value="1"/>
</dbReference>
<comment type="caution">
    <text evidence="8">The sequence shown here is derived from an EMBL/GenBank/DDBJ whole genome shotgun (WGS) entry which is preliminary data.</text>
</comment>
<dbReference type="GO" id="GO:0009252">
    <property type="term" value="P:peptidoglycan biosynthetic process"/>
    <property type="evidence" value="ECO:0007669"/>
    <property type="project" value="UniProtKB-UniRule"/>
</dbReference>
<comment type="similarity">
    <text evidence="7">Belongs to the transglycosylase MltG family.</text>
</comment>
<evidence type="ECO:0000313" key="9">
    <source>
        <dbReference type="Proteomes" id="UP000288127"/>
    </source>
</evidence>
<keyword evidence="4 7" id="KW-0472">Membrane</keyword>
<dbReference type="InterPro" id="IPR003770">
    <property type="entry name" value="MLTG-like"/>
</dbReference>
<reference evidence="9" key="1">
    <citation type="journal article" date="2018" name="Front. Microbiol.">
        <title>Genome-Based Analysis Reveals the Taxonomy and Diversity of the Family Idiomarinaceae.</title>
        <authorList>
            <person name="Liu Y."/>
            <person name="Lai Q."/>
            <person name="Shao Z."/>
        </authorList>
    </citation>
    <scope>NUCLEOTIDE SEQUENCE [LARGE SCALE GENOMIC DNA]</scope>
    <source>
        <strain evidence="9">PIM1</strain>
    </source>
</reference>
<comment type="catalytic activity">
    <reaction evidence="7">
        <text>a peptidoglycan chain = a peptidoglycan chain with N-acetyl-1,6-anhydromuramyl-[peptide] at the reducing end + a peptidoglycan chain with N-acetylglucosamine at the non-reducing end.</text>
        <dbReference type="EC" id="4.2.2.29"/>
    </reaction>
</comment>
<proteinExistence type="inferred from homology"/>
<keyword evidence="7" id="KW-0997">Cell inner membrane</keyword>
<comment type="function">
    <text evidence="7">Functions as a peptidoglycan terminase that cleaves nascent peptidoglycan strands endolytically to terminate their elongation.</text>
</comment>
<dbReference type="NCBIfam" id="TIGR00247">
    <property type="entry name" value="endolytic transglycosylase MltG"/>
    <property type="match status" value="1"/>
</dbReference>
<gene>
    <name evidence="7" type="primary">mltG</name>
    <name evidence="8" type="ORF">CWI76_02985</name>
</gene>
<evidence type="ECO:0000256" key="6">
    <source>
        <dbReference type="ARBA" id="ARBA00023316"/>
    </source>
</evidence>
<dbReference type="AlphaFoldDB" id="A0A432YJU3"/>
<name>A0A432YJU3_9GAMM</name>
<keyword evidence="3 7" id="KW-1133">Transmembrane helix</keyword>
<evidence type="ECO:0000256" key="2">
    <source>
        <dbReference type="ARBA" id="ARBA00022692"/>
    </source>
</evidence>
<organism evidence="8 9">
    <name type="scientific">Pseudidiomarina marina</name>
    <dbReference type="NCBI Taxonomy" id="502366"/>
    <lineage>
        <taxon>Bacteria</taxon>
        <taxon>Pseudomonadati</taxon>
        <taxon>Pseudomonadota</taxon>
        <taxon>Gammaproteobacteria</taxon>
        <taxon>Alteromonadales</taxon>
        <taxon>Idiomarinaceae</taxon>
        <taxon>Pseudidiomarina</taxon>
    </lineage>
</organism>
<keyword evidence="1 7" id="KW-1003">Cell membrane</keyword>
<feature type="transmembrane region" description="Helical" evidence="7">
    <location>
        <begin position="35"/>
        <end position="58"/>
    </location>
</feature>
<dbReference type="EMBL" id="PIPZ01000001">
    <property type="protein sequence ID" value="RUO61247.1"/>
    <property type="molecule type" value="Genomic_DNA"/>
</dbReference>
<dbReference type="Proteomes" id="UP000288127">
    <property type="component" value="Unassembled WGS sequence"/>
</dbReference>
<keyword evidence="9" id="KW-1185">Reference proteome</keyword>
<keyword evidence="6 7" id="KW-0961">Cell wall biogenesis/degradation</keyword>